<evidence type="ECO:0000313" key="3">
    <source>
        <dbReference type="Proteomes" id="UP001321486"/>
    </source>
</evidence>
<reference evidence="3" key="1">
    <citation type="journal article" date="2019" name="Int. J. Syst. Evol. Microbiol.">
        <title>The Global Catalogue of Microorganisms (GCM) 10K type strain sequencing project: providing services to taxonomists for standard genome sequencing and annotation.</title>
        <authorList>
            <consortium name="The Broad Institute Genomics Platform"/>
            <consortium name="The Broad Institute Genome Sequencing Center for Infectious Disease"/>
            <person name="Wu L."/>
            <person name="Ma J."/>
        </authorList>
    </citation>
    <scope>NUCLEOTIDE SEQUENCE [LARGE SCALE GENOMIC DNA]</scope>
    <source>
        <strain evidence="3">NBRC 108728</strain>
    </source>
</reference>
<feature type="transmembrane region" description="Helical" evidence="1">
    <location>
        <begin position="101"/>
        <end position="124"/>
    </location>
</feature>
<dbReference type="RefSeq" id="WP_286344312.1">
    <property type="nucleotide sequence ID" value="NZ_AP027732.1"/>
</dbReference>
<sequence length="263" mass="27050">MRALVATPGGLVEAVVAAVLLLGSLVAGVLAVGRRGTGPVALVALFGGFTVILLPLALLVTGSISTRYALPLLFSPVLVLVVGVAVAPVRALPKARGRRIVASLIALGTLVVVGVTVPAGVAVAREAAGPGYSAATCLTDWSRGKHVTGVAQFWTGRGLQAYGGGSVDLLQVNFDFSVYPWLVNLASYRNARVSYVVVATAGDAAGHTDYWGDDLTNLGAPRDIVDCGSYDIYDFRGLPAADVLTEKVDASAAVQAAFRGFGW</sequence>
<gene>
    <name evidence="2" type="ORF">GCM10025867_38120</name>
</gene>
<keyword evidence="1" id="KW-0472">Membrane</keyword>
<feature type="transmembrane region" description="Helical" evidence="1">
    <location>
        <begin position="40"/>
        <end position="62"/>
    </location>
</feature>
<accession>A0ABN6Y6F0</accession>
<dbReference type="Proteomes" id="UP001321486">
    <property type="component" value="Chromosome"/>
</dbReference>
<feature type="transmembrane region" description="Helical" evidence="1">
    <location>
        <begin position="68"/>
        <end position="89"/>
    </location>
</feature>
<organism evidence="2 3">
    <name type="scientific">Frondihabitans sucicola</name>
    <dbReference type="NCBI Taxonomy" id="1268041"/>
    <lineage>
        <taxon>Bacteria</taxon>
        <taxon>Bacillati</taxon>
        <taxon>Actinomycetota</taxon>
        <taxon>Actinomycetes</taxon>
        <taxon>Micrococcales</taxon>
        <taxon>Microbacteriaceae</taxon>
        <taxon>Frondihabitans</taxon>
    </lineage>
</organism>
<evidence type="ECO:0000256" key="1">
    <source>
        <dbReference type="SAM" id="Phobius"/>
    </source>
</evidence>
<keyword evidence="1" id="KW-1133">Transmembrane helix</keyword>
<dbReference type="EMBL" id="AP027732">
    <property type="protein sequence ID" value="BDZ51571.1"/>
    <property type="molecule type" value="Genomic_DNA"/>
</dbReference>
<protein>
    <submittedName>
        <fullName evidence="2">Uncharacterized protein</fullName>
    </submittedName>
</protein>
<evidence type="ECO:0000313" key="2">
    <source>
        <dbReference type="EMBL" id="BDZ51571.1"/>
    </source>
</evidence>
<feature type="transmembrane region" description="Helical" evidence="1">
    <location>
        <begin position="12"/>
        <end position="33"/>
    </location>
</feature>
<keyword evidence="1" id="KW-0812">Transmembrane</keyword>
<proteinExistence type="predicted"/>
<name>A0ABN6Y6F0_9MICO</name>
<keyword evidence="3" id="KW-1185">Reference proteome</keyword>